<dbReference type="Pfam" id="PF22768">
    <property type="entry name" value="SPP1_Dit"/>
    <property type="match status" value="1"/>
</dbReference>
<dbReference type="EMBL" id="PPUQ01000011">
    <property type="protein sequence ID" value="RDC37629.1"/>
    <property type="molecule type" value="Genomic_DNA"/>
</dbReference>
<evidence type="ECO:0008006" key="5">
    <source>
        <dbReference type="Google" id="ProtNLM"/>
    </source>
</evidence>
<dbReference type="InterPro" id="IPR008841">
    <property type="entry name" value="Siphovirus-type_tail_N"/>
</dbReference>
<dbReference type="NCBIfam" id="TIGR01633">
    <property type="entry name" value="phi3626_gp14_N"/>
    <property type="match status" value="1"/>
</dbReference>
<evidence type="ECO:0000313" key="3">
    <source>
        <dbReference type="EMBL" id="RDC37629.1"/>
    </source>
</evidence>
<dbReference type="RefSeq" id="WP_114526801.1">
    <property type="nucleotide sequence ID" value="NZ_AP025575.1"/>
</dbReference>
<sequence>MIYNGFDFSLYMVDEDIRESILPETVVDALDVPGADGQLFNSATFGTRVIEIDVRVIRENRRALNELLPFLASKLHSRTPTKLYTRLHPGEYYIAMLTGTIDFEKWFGTGGATVTFVAYDPVRYVDDDRTVALGYAAKDVQIMGTYLARPIVAIDIPAACSYVAVSDMTTGLVMRSEYAFKAGNRVVFDCTVGTDRMKVPLLYATATSTTPTKLPITPQSRWFELEPGTHTMRILNASSAVSATMTYAERRL</sequence>
<dbReference type="Gene3D" id="2.60.120.860">
    <property type="match status" value="1"/>
</dbReference>
<dbReference type="InterPro" id="IPR006520">
    <property type="entry name" value="Dit_BPSPP_N"/>
</dbReference>
<dbReference type="InterPro" id="IPR054738">
    <property type="entry name" value="Siphovirus-type_tail_C"/>
</dbReference>
<dbReference type="AlphaFoldDB" id="A0ABD7GIA1"/>
<dbReference type="Gene3D" id="2.40.30.200">
    <property type="match status" value="1"/>
</dbReference>
<evidence type="ECO:0000313" key="4">
    <source>
        <dbReference type="Proteomes" id="UP000253915"/>
    </source>
</evidence>
<feature type="domain" description="Siphovirus-type tail component C-terminal" evidence="2">
    <location>
        <begin position="144"/>
        <end position="250"/>
    </location>
</feature>
<gene>
    <name evidence="3" type="ORF">C1853_09240</name>
</gene>
<dbReference type="Pfam" id="PF05709">
    <property type="entry name" value="Sipho_tail"/>
    <property type="match status" value="1"/>
</dbReference>
<name>A0ABD7GIA1_EGGLN</name>
<comment type="caution">
    <text evidence="3">The sequence shown here is derived from an EMBL/GenBank/DDBJ whole genome shotgun (WGS) entry which is preliminary data.</text>
</comment>
<dbReference type="GeneID" id="69512423"/>
<feature type="domain" description="Siphovirus-type tail component RIFT-related" evidence="1">
    <location>
        <begin position="16"/>
        <end position="117"/>
    </location>
</feature>
<dbReference type="Proteomes" id="UP000253915">
    <property type="component" value="Unassembled WGS sequence"/>
</dbReference>
<accession>A0ABD7GIA1</accession>
<proteinExistence type="predicted"/>
<protein>
    <recommendedName>
        <fullName evidence="5">Phage tail family protein</fullName>
    </recommendedName>
</protein>
<evidence type="ECO:0000259" key="2">
    <source>
        <dbReference type="Pfam" id="PF22768"/>
    </source>
</evidence>
<reference evidence="3 4" key="1">
    <citation type="journal article" date="2018" name="Elife">
        <title>Discovery and characterization of a prevalent human gut bacterial enzyme sufficient for the inactivation of a family of plant toxins.</title>
        <authorList>
            <person name="Koppel N."/>
            <person name="Bisanz J.E."/>
            <person name="Pandelia M.E."/>
            <person name="Turnbaugh P.J."/>
            <person name="Balskus E.P."/>
        </authorList>
    </citation>
    <scope>NUCLEOTIDE SEQUENCE [LARGE SCALE GENOMIC DNA]</scope>
    <source>
        <strain evidence="3 4">16A</strain>
    </source>
</reference>
<organism evidence="3 4">
    <name type="scientific">Eggerthella lenta</name>
    <name type="common">Eubacterium lentum</name>
    <dbReference type="NCBI Taxonomy" id="84112"/>
    <lineage>
        <taxon>Bacteria</taxon>
        <taxon>Bacillati</taxon>
        <taxon>Actinomycetota</taxon>
        <taxon>Coriobacteriia</taxon>
        <taxon>Eggerthellales</taxon>
        <taxon>Eggerthellaceae</taxon>
        <taxon>Eggerthella</taxon>
    </lineage>
</organism>
<evidence type="ECO:0000259" key="1">
    <source>
        <dbReference type="Pfam" id="PF05709"/>
    </source>
</evidence>